<feature type="compositionally biased region" description="Low complexity" evidence="1">
    <location>
        <begin position="1829"/>
        <end position="1845"/>
    </location>
</feature>
<protein>
    <submittedName>
        <fullName evidence="2">Transaldolase</fullName>
    </submittedName>
</protein>
<sequence>MAAPGTQVGPEARRKNSQPAGDDDDNNNQALHYKLAPGTIPPPILVYQNVPLEDRSRLDITPADPKWKEMLAYFNTLLNTPGFTLDQILKDHFTAHELSKFVPTKLEPHAKWQQQDTELFRRTLETRFKGVLPTLGMKITMLYFGCPVAPMKFGGNQYVTSADLAEPQEEVHIERDPLAFLGGYKERCYGLPPTEATFIPIGSPSMDEGAYSPSMRGGFLEDEDMELVESESQCDEDMDSPPQDGPAVELGLRGGSGSAASFTMYSRQGQADVAEGYNGLAQGITRLLSLDVDEQARDVQLVFTIIGSRSGRSEVKATVRAPIGDHPAGAEGPLSDILERIQCEERPLVFVRRESDVAPTTFEPKPLDGGIATITYRDDDDLERKGYLRTARRPNLNHSVTHYATSYQHTINALIGSHHQWITFPDVPGPDGPVRLYSCEDIPQQLISNIATHTYCGINAIVERIDPNIVPVILPDSQSHYTSNAIELYRQNLGDLEALNRVVEHALSRLPGRRKIADGLHVYFPGEDFQNSNRGGYVFIGLVDGRATDNGFNAWQNIIQPSRFSNPKGLSLVVQPWFEIYIISAPQSMQSVPGYQTLNVRLIECNLQLFKMRVAKDLYPGNYDPDNKEHTLILEDEIRSSRHVITHESNEDDWQRILRRLMCQNLEVTLKTKDRDAGWNVDENSYWGPSYYRAQLNYIPSGNPDVGNANNSTKSGNLGFNRSNVGSTNGSVKTFGTSRSQEIADSLYKTYSSRLNDFIDMKGSDNSMRDLTHWDTPSIFTNPAKPVMPLHAPPLESVIRTGPDVPSITLGMRTATETARLEREVHTLRGQLLDRIRDCHYIDCDKRFSYMDMIGFERHIKYEHKILQCAFCVAFKPPNGLDVDIDPSLMYMDREQILLHIAHEHADHLKMFVGVPQGKGPTAWEQATPEQKTQTKTQMVLFPFCAHCGRKEIELDNPEDLFHHHLACRGSNAESRQDLKPSPFCKVCGEQATADSYGQLQCTNSSCKSHGKNSKYDEDYCDKCGFNLSGCSQAYRILHDHWCRALPGGPWNGTKGFCPFCGISFQGLGHGEREQHVWDCSERPSPKPTKCPICVNERGSGSSTTPLYTPQEVQQHLETVHGNSTQCPWCKQYLVGKASNTEYSEPGKHYHFSHHMGQVPKRVQPQVGVDVGNEEIGVDFNVGPDSRCPYWSECGARTSDMTNAQWNKHMENCHSANNFYPTGMPDSIHSAPPTNYGKTIPGNVGGGSGTGGGHVGSSGTGVGIAGSHTGRTSSSSSTGTGNQQHPHRHSPHLPSTTQFTDSFVPTGTHHTGSHHTGSHHYPPHHTAPSFTSPETKSGPGSNTGSLDLPYHYSPPVYTSPTFLTTGTGTGTGSNTGNLKQPHHHSPPPHTAPSLSSTETGSWPGSNTGSVKHPHHHSPPPHTAPTFPATGTGTGNNGGSLKRPYHHSPPPSHHTVSTTSTSSATGAKTGNNNGSVIFNPENWGGPIIDNKSDSPSSESDHKRPRITWESDPDDTEYVPSQGTEEPPEEYMDNRLHSDSAENLELLLQERGEDYVPGPGGFGLGSVYEYGYGDGHGYGYGHGHGTGTGTGTGNVNTEESLKIAEAIIGRITEKERQPPTPGQLPSKDSERWPWGTKWAPLLRHLGITAKPSKRHEQLMEQLRQEIEAQPPDKGKQYRIVQELRRIAEAPSPTESGTTPVSPVTKRPIPPVGKRPVSPVGKQPVPPVAKRPVSPVAKQPVSSGVTEHPPGIPYIAKVTPIIRPQHALEKQHYTKDALTVEEMNAASLARFGPRGPGIPYISKITPIQRPDLQGPPLPTALATSIEEEEEVTPTTTTSTSTTTTGTRTSPRKVHPTAKKLESEAATAATKTTATGRAPSGRRGQTPAKSPTKVTASGTTRTTRSVSQAMEEASPGLEPPTPSTRRAPSPAKRGRARK</sequence>
<feature type="compositionally biased region" description="Polar residues" evidence="1">
    <location>
        <begin position="1883"/>
        <end position="1904"/>
    </location>
</feature>
<feature type="region of interest" description="Disordered" evidence="1">
    <location>
        <begin position="1224"/>
        <end position="1530"/>
    </location>
</feature>
<dbReference type="RefSeq" id="XP_066703768.1">
    <property type="nucleotide sequence ID" value="XM_066838704.1"/>
</dbReference>
<feature type="compositionally biased region" description="Basic residues" evidence="1">
    <location>
        <begin position="1311"/>
        <end position="1323"/>
    </location>
</feature>
<feature type="compositionally biased region" description="Polar residues" evidence="1">
    <location>
        <begin position="1293"/>
        <end position="1303"/>
    </location>
</feature>
<feature type="compositionally biased region" description="Low complexity" evidence="1">
    <location>
        <begin position="1266"/>
        <end position="1281"/>
    </location>
</feature>
<feature type="compositionally biased region" description="Gly residues" evidence="1">
    <location>
        <begin position="1243"/>
        <end position="1264"/>
    </location>
</feature>
<feature type="region of interest" description="Disordered" evidence="1">
    <location>
        <begin position="1803"/>
        <end position="1934"/>
    </location>
</feature>
<feature type="compositionally biased region" description="Low complexity" evidence="1">
    <location>
        <begin position="1860"/>
        <end position="1871"/>
    </location>
</feature>
<reference evidence="2 3" key="1">
    <citation type="submission" date="2023-01" db="EMBL/GenBank/DDBJ databases">
        <title>Analysis of 21 Apiospora genomes using comparative genomics revels a genus with tremendous synthesis potential of carbohydrate active enzymes and secondary metabolites.</title>
        <authorList>
            <person name="Sorensen T."/>
        </authorList>
    </citation>
    <scope>NUCLEOTIDE SEQUENCE [LARGE SCALE GENOMIC DNA]</scope>
    <source>
        <strain evidence="2 3">CBS 24483</strain>
    </source>
</reference>
<organism evidence="2 3">
    <name type="scientific">Apiospora aurea</name>
    <dbReference type="NCBI Taxonomy" id="335848"/>
    <lineage>
        <taxon>Eukaryota</taxon>
        <taxon>Fungi</taxon>
        <taxon>Dikarya</taxon>
        <taxon>Ascomycota</taxon>
        <taxon>Pezizomycotina</taxon>
        <taxon>Sordariomycetes</taxon>
        <taxon>Xylariomycetidae</taxon>
        <taxon>Amphisphaeriales</taxon>
        <taxon>Apiosporaceae</taxon>
        <taxon>Apiospora</taxon>
    </lineage>
</organism>
<evidence type="ECO:0000313" key="3">
    <source>
        <dbReference type="Proteomes" id="UP001391051"/>
    </source>
</evidence>
<feature type="compositionally biased region" description="Polar residues" evidence="1">
    <location>
        <begin position="1690"/>
        <end position="1699"/>
    </location>
</feature>
<feature type="compositionally biased region" description="Polar residues" evidence="1">
    <location>
        <begin position="1463"/>
        <end position="1475"/>
    </location>
</feature>
<evidence type="ECO:0000313" key="2">
    <source>
        <dbReference type="EMBL" id="KAK7961657.1"/>
    </source>
</evidence>
<proteinExistence type="predicted"/>
<feature type="region of interest" description="Disordered" evidence="1">
    <location>
        <begin position="1685"/>
        <end position="1745"/>
    </location>
</feature>
<comment type="caution">
    <text evidence="2">The sequence shown here is derived from an EMBL/GenBank/DDBJ whole genome shotgun (WGS) entry which is preliminary data.</text>
</comment>
<feature type="compositionally biased region" description="Polar residues" evidence="1">
    <location>
        <begin position="1328"/>
        <end position="1345"/>
    </location>
</feature>
<gene>
    <name evidence="2" type="ORF">PG986_002482</name>
</gene>
<feature type="region of interest" description="Disordered" evidence="1">
    <location>
        <begin position="1608"/>
        <end position="1630"/>
    </location>
</feature>
<name>A0ABR1QNY4_9PEZI</name>
<dbReference type="EMBL" id="JAQQWE010000002">
    <property type="protein sequence ID" value="KAK7961657.1"/>
    <property type="molecule type" value="Genomic_DNA"/>
</dbReference>
<evidence type="ECO:0000256" key="1">
    <source>
        <dbReference type="SAM" id="MobiDB-lite"/>
    </source>
</evidence>
<keyword evidence="3" id="KW-1185">Reference proteome</keyword>
<feature type="compositionally biased region" description="Polar residues" evidence="1">
    <location>
        <begin position="1397"/>
        <end position="1409"/>
    </location>
</feature>
<dbReference type="Proteomes" id="UP001391051">
    <property type="component" value="Unassembled WGS sequence"/>
</dbReference>
<accession>A0ABR1QNY4</accession>
<feature type="compositionally biased region" description="Low complexity" evidence="1">
    <location>
        <begin position="1452"/>
        <end position="1462"/>
    </location>
</feature>
<feature type="region of interest" description="Disordered" evidence="1">
    <location>
        <begin position="1"/>
        <end position="30"/>
    </location>
</feature>
<dbReference type="GeneID" id="92071766"/>